<protein>
    <submittedName>
        <fullName evidence="1">Uncharacterized protein</fullName>
    </submittedName>
</protein>
<dbReference type="Proteomes" id="UP000219329">
    <property type="component" value="Unassembled WGS sequence"/>
</dbReference>
<organism evidence="1 2">
    <name type="scientific">OM182 bacterium MED-G28</name>
    <dbReference type="NCBI Taxonomy" id="1986256"/>
    <lineage>
        <taxon>Bacteria</taxon>
        <taxon>Pseudomonadati</taxon>
        <taxon>Pseudomonadota</taxon>
        <taxon>Gammaproteobacteria</taxon>
        <taxon>OMG group</taxon>
        <taxon>OM182 clade</taxon>
    </lineage>
</organism>
<sequence>MQSYYSIASLSARNRNLFYSVIPLRLVIPVVVGCWFSESSFGQSSSTYNVPLTEHGHPDLQGLWSDQTRTPFERPTALGTKRNYTETEIAELISAAQRAAERTQQPLDAGRGAPPAGVTITNQPDVNFNGFVTTYVPVNGEYRTSIIIEPENGRLPYKDDPPMDIFAKRAAEGFGEFDGPENRPPNERCLGIPGQLPLIMPLPIDGPWRNLQIVQNEDYVLIYGEYHVTARIVRLNGSHQEPAYPKFYGDSIGYWEESTLVIHTKSFKPDQSDRRLRSSRALEVIERFTPVSPTEIVFEYQIKDSEIYTERVTAQMTLQRMPEGQKLYESGCHEGNYSLPSILAGARRQEADARLAQ</sequence>
<evidence type="ECO:0000313" key="1">
    <source>
        <dbReference type="EMBL" id="PDH34892.1"/>
    </source>
</evidence>
<evidence type="ECO:0000313" key="2">
    <source>
        <dbReference type="Proteomes" id="UP000219329"/>
    </source>
</evidence>
<gene>
    <name evidence="1" type="ORF">CNF02_02395</name>
</gene>
<name>A0A2A5WEP6_9GAMM</name>
<reference evidence="1 2" key="1">
    <citation type="submission" date="2017-08" db="EMBL/GenBank/DDBJ databases">
        <title>Fine stratification of microbial communities through a metagenomic profile of the photic zone.</title>
        <authorList>
            <person name="Haro-Moreno J.M."/>
            <person name="Lopez-Perez M."/>
            <person name="De La Torre J."/>
            <person name="Picazo A."/>
            <person name="Camacho A."/>
            <person name="Rodriguez-Valera F."/>
        </authorList>
    </citation>
    <scope>NUCLEOTIDE SEQUENCE [LARGE SCALE GENOMIC DNA]</scope>
    <source>
        <strain evidence="1">MED-G28</strain>
    </source>
</reference>
<accession>A0A2A5WEP6</accession>
<proteinExistence type="predicted"/>
<dbReference type="AlphaFoldDB" id="A0A2A5WEP6"/>
<comment type="caution">
    <text evidence="1">The sequence shown here is derived from an EMBL/GenBank/DDBJ whole genome shotgun (WGS) entry which is preliminary data.</text>
</comment>
<dbReference type="EMBL" id="NTJZ01000002">
    <property type="protein sequence ID" value="PDH34892.1"/>
    <property type="molecule type" value="Genomic_DNA"/>
</dbReference>